<feature type="domain" description="GHMP kinase N-terminal" evidence="10">
    <location>
        <begin position="63"/>
        <end position="136"/>
    </location>
</feature>
<feature type="binding site" evidence="9">
    <location>
        <begin position="90"/>
        <end position="100"/>
    </location>
    <ligand>
        <name>ATP</name>
        <dbReference type="ChEBI" id="CHEBI:30616"/>
    </ligand>
</feature>
<dbReference type="InterPro" id="IPR036554">
    <property type="entry name" value="GHMP_kinase_C_sf"/>
</dbReference>
<reference evidence="13" key="1">
    <citation type="submission" date="2017-02" db="EMBL/GenBank/DDBJ databases">
        <authorList>
            <person name="Varghese N."/>
            <person name="Submissions S."/>
        </authorList>
    </citation>
    <scope>NUCLEOTIDE SEQUENCE [LARGE SCALE GENOMIC DNA]</scope>
    <source>
        <strain evidence="13">DSM 22270</strain>
    </source>
</reference>
<dbReference type="PANTHER" id="PTHR43527:SF2">
    <property type="entry name" value="4-DIPHOSPHOCYTIDYL-2-C-METHYL-D-ERYTHRITOL KINASE, CHLOROPLASTIC"/>
    <property type="match status" value="1"/>
</dbReference>
<dbReference type="InterPro" id="IPR014721">
    <property type="entry name" value="Ribsml_uS5_D2-typ_fold_subgr"/>
</dbReference>
<dbReference type="NCBIfam" id="TIGR00154">
    <property type="entry name" value="ispE"/>
    <property type="match status" value="1"/>
</dbReference>
<dbReference type="RefSeq" id="WP_082217297.1">
    <property type="nucleotide sequence ID" value="NZ_FUZA01000008.1"/>
</dbReference>
<evidence type="ECO:0000256" key="8">
    <source>
        <dbReference type="ARBA" id="ARBA00032554"/>
    </source>
</evidence>
<feature type="domain" description="GHMP kinase C-terminal" evidence="11">
    <location>
        <begin position="209"/>
        <end position="249"/>
    </location>
</feature>
<evidence type="ECO:0000313" key="13">
    <source>
        <dbReference type="Proteomes" id="UP000190897"/>
    </source>
</evidence>
<dbReference type="AlphaFoldDB" id="A0A1T5H3V3"/>
<evidence type="ECO:0000259" key="11">
    <source>
        <dbReference type="Pfam" id="PF08544"/>
    </source>
</evidence>
<keyword evidence="6 9" id="KW-0418">Kinase</keyword>
<keyword evidence="9" id="KW-0414">Isoprene biosynthesis</keyword>
<dbReference type="GO" id="GO:0019288">
    <property type="term" value="P:isopentenyl diphosphate biosynthetic process, methylerythritol 4-phosphate pathway"/>
    <property type="evidence" value="ECO:0007669"/>
    <property type="project" value="UniProtKB-UniRule"/>
</dbReference>
<evidence type="ECO:0000313" key="12">
    <source>
        <dbReference type="EMBL" id="SKC15367.1"/>
    </source>
</evidence>
<dbReference type="Pfam" id="PF00288">
    <property type="entry name" value="GHMP_kinases_N"/>
    <property type="match status" value="1"/>
</dbReference>
<dbReference type="SUPFAM" id="SSF54211">
    <property type="entry name" value="Ribosomal protein S5 domain 2-like"/>
    <property type="match status" value="1"/>
</dbReference>
<evidence type="ECO:0000256" key="1">
    <source>
        <dbReference type="ARBA" id="ARBA00009684"/>
    </source>
</evidence>
<comment type="pathway">
    <text evidence="9">Isoprenoid biosynthesis; isopentenyl diphosphate biosynthesis via DXP pathway; isopentenyl diphosphate from 1-deoxy-D-xylulose 5-phosphate: step 3/6.</text>
</comment>
<feature type="active site" evidence="9">
    <location>
        <position position="132"/>
    </location>
</feature>
<dbReference type="Pfam" id="PF08544">
    <property type="entry name" value="GHMP_kinases_C"/>
    <property type="match status" value="1"/>
</dbReference>
<proteinExistence type="inferred from homology"/>
<name>A0A1T5H3V3_9BACT</name>
<dbReference type="PIRSF" id="PIRSF010376">
    <property type="entry name" value="IspE"/>
    <property type="match status" value="1"/>
</dbReference>
<dbReference type="SUPFAM" id="SSF55060">
    <property type="entry name" value="GHMP Kinase, C-terminal domain"/>
    <property type="match status" value="1"/>
</dbReference>
<dbReference type="Gene3D" id="3.30.70.890">
    <property type="entry name" value="GHMP kinase, C-terminal domain"/>
    <property type="match status" value="1"/>
</dbReference>
<dbReference type="InterPro" id="IPR006204">
    <property type="entry name" value="GHMP_kinase_N_dom"/>
</dbReference>
<keyword evidence="13" id="KW-1185">Reference proteome</keyword>
<dbReference type="GO" id="GO:0005524">
    <property type="term" value="F:ATP binding"/>
    <property type="evidence" value="ECO:0007669"/>
    <property type="project" value="UniProtKB-UniRule"/>
</dbReference>
<accession>A0A1T5H3V3</accession>
<evidence type="ECO:0000256" key="4">
    <source>
        <dbReference type="ARBA" id="ARBA00022679"/>
    </source>
</evidence>
<organism evidence="12 13">
    <name type="scientific">Dyadobacter psychrophilus</name>
    <dbReference type="NCBI Taxonomy" id="651661"/>
    <lineage>
        <taxon>Bacteria</taxon>
        <taxon>Pseudomonadati</taxon>
        <taxon>Bacteroidota</taxon>
        <taxon>Cytophagia</taxon>
        <taxon>Cytophagales</taxon>
        <taxon>Spirosomataceae</taxon>
        <taxon>Dyadobacter</taxon>
    </lineage>
</organism>
<dbReference type="Gene3D" id="3.30.230.10">
    <property type="match status" value="1"/>
</dbReference>
<comment type="function">
    <text evidence="9">Catalyzes the phosphorylation of the position 2 hydroxy group of 4-diphosphocytidyl-2C-methyl-D-erythritol.</text>
</comment>
<dbReference type="HAMAP" id="MF_00061">
    <property type="entry name" value="IspE"/>
    <property type="match status" value="1"/>
</dbReference>
<dbReference type="EC" id="2.7.1.148" evidence="2 9"/>
<dbReference type="UniPathway" id="UPA00056">
    <property type="reaction ID" value="UER00094"/>
</dbReference>
<dbReference type="GO" id="GO:0016114">
    <property type="term" value="P:terpenoid biosynthetic process"/>
    <property type="evidence" value="ECO:0007669"/>
    <property type="project" value="UniProtKB-UniRule"/>
</dbReference>
<gene>
    <name evidence="9" type="primary">ispE</name>
    <name evidence="12" type="ORF">SAMN05660293_04838</name>
</gene>
<keyword evidence="5 9" id="KW-0547">Nucleotide-binding</keyword>
<dbReference type="InterPro" id="IPR013750">
    <property type="entry name" value="GHMP_kinase_C_dom"/>
</dbReference>
<dbReference type="GO" id="GO:0050515">
    <property type="term" value="F:4-(cytidine 5'-diphospho)-2-C-methyl-D-erythritol kinase activity"/>
    <property type="evidence" value="ECO:0007669"/>
    <property type="project" value="UniProtKB-UniRule"/>
</dbReference>
<keyword evidence="4 9" id="KW-0808">Transferase</keyword>
<dbReference type="PANTHER" id="PTHR43527">
    <property type="entry name" value="4-DIPHOSPHOCYTIDYL-2-C-METHYL-D-ERYTHRITOL KINASE, CHLOROPLASTIC"/>
    <property type="match status" value="1"/>
</dbReference>
<evidence type="ECO:0000259" key="10">
    <source>
        <dbReference type="Pfam" id="PF00288"/>
    </source>
</evidence>
<dbReference type="EMBL" id="FUZA01000008">
    <property type="protein sequence ID" value="SKC15367.1"/>
    <property type="molecule type" value="Genomic_DNA"/>
</dbReference>
<dbReference type="STRING" id="651661.SAMN05660293_04838"/>
<comment type="catalytic activity">
    <reaction evidence="9">
        <text>4-CDP-2-C-methyl-D-erythritol + ATP = 4-CDP-2-C-methyl-D-erythritol 2-phosphate + ADP + H(+)</text>
        <dbReference type="Rhea" id="RHEA:18437"/>
        <dbReference type="ChEBI" id="CHEBI:15378"/>
        <dbReference type="ChEBI" id="CHEBI:30616"/>
        <dbReference type="ChEBI" id="CHEBI:57823"/>
        <dbReference type="ChEBI" id="CHEBI:57919"/>
        <dbReference type="ChEBI" id="CHEBI:456216"/>
        <dbReference type="EC" id="2.7.1.148"/>
    </reaction>
</comment>
<keyword evidence="7 9" id="KW-0067">ATP-binding</keyword>
<dbReference type="InterPro" id="IPR004424">
    <property type="entry name" value="IspE"/>
</dbReference>
<dbReference type="InterPro" id="IPR020568">
    <property type="entry name" value="Ribosomal_Su5_D2-typ_SF"/>
</dbReference>
<evidence type="ECO:0000256" key="9">
    <source>
        <dbReference type="HAMAP-Rule" id="MF_00061"/>
    </source>
</evidence>
<evidence type="ECO:0000256" key="3">
    <source>
        <dbReference type="ARBA" id="ARBA00017473"/>
    </source>
</evidence>
<evidence type="ECO:0000256" key="5">
    <source>
        <dbReference type="ARBA" id="ARBA00022741"/>
    </source>
</evidence>
<evidence type="ECO:0000256" key="2">
    <source>
        <dbReference type="ARBA" id="ARBA00012052"/>
    </source>
</evidence>
<dbReference type="Proteomes" id="UP000190897">
    <property type="component" value="Unassembled WGS sequence"/>
</dbReference>
<feature type="active site" evidence="9">
    <location>
        <position position="8"/>
    </location>
</feature>
<evidence type="ECO:0000256" key="7">
    <source>
        <dbReference type="ARBA" id="ARBA00022840"/>
    </source>
</evidence>
<dbReference type="OrthoDB" id="9809438at2"/>
<sequence>MLVFPNAKINIGLNIVEKRADGYHNIESCFYPVGWSDALEITLDEKFSFQSDGIAIPGNASDNLCTKAYQMIAADYPLPPVKIHLLKSIPIGAGLGGGSADAAFAIKALNQHFNLEISFKKQLDYARRLGSDCAFFIPNKPAYCFQKGDVFEDIDLNLKGKWIVLINPGLHISTVEAYSGIVPKRSVDDLRTVLKEPIENWKYKVKNDFEATLFPKYPLLEEIKKALYNQGALYAAMSGSGSTLFGIFDVEKDLTKHFADFTVWQGLLD</sequence>
<comment type="similarity">
    <text evidence="1 9">Belongs to the GHMP kinase family. IspE subfamily.</text>
</comment>
<protein>
    <recommendedName>
        <fullName evidence="3 9">4-diphosphocytidyl-2-C-methyl-D-erythritol kinase</fullName>
        <shortName evidence="9">CMK</shortName>
        <ecNumber evidence="2 9">2.7.1.148</ecNumber>
    </recommendedName>
    <alternativeName>
        <fullName evidence="8 9">4-(cytidine-5'-diphospho)-2-C-methyl-D-erythritol kinase</fullName>
    </alternativeName>
</protein>
<evidence type="ECO:0000256" key="6">
    <source>
        <dbReference type="ARBA" id="ARBA00022777"/>
    </source>
</evidence>